<feature type="region of interest" description="Disordered" evidence="1">
    <location>
        <begin position="110"/>
        <end position="131"/>
    </location>
</feature>
<sequence length="148" mass="16409">MNFVDSEMDLVDLGMDFVDLGTNFVDLEVNFMDLEVNFVGLKIGFGDVGMNFMDLETGFVGLGMDFIDVAAHRETTRLFQLSSAGDPAIRPPELHRSSCRCLEMASSRHATTNLPPTQPHARTHQQSCCRRRPSLSLSLALTSSVNRN</sequence>
<keyword evidence="3" id="KW-1185">Reference proteome</keyword>
<protein>
    <submittedName>
        <fullName evidence="2">Uncharacterized protein</fullName>
    </submittedName>
</protein>
<dbReference type="Gramene" id="PHT83656">
    <property type="protein sequence ID" value="PHT83656"/>
    <property type="gene ID" value="T459_12099"/>
</dbReference>
<evidence type="ECO:0000256" key="1">
    <source>
        <dbReference type="SAM" id="MobiDB-lite"/>
    </source>
</evidence>
<name>A0A2G2ZNU7_CAPAN</name>
<dbReference type="AlphaFoldDB" id="A0A2G2ZNU7"/>
<comment type="caution">
    <text evidence="2">The sequence shown here is derived from an EMBL/GenBank/DDBJ whole genome shotgun (WGS) entry which is preliminary data.</text>
</comment>
<reference evidence="2 3" key="2">
    <citation type="journal article" date="2017" name="Genome Biol.">
        <title>New reference genome sequences of hot pepper reveal the massive evolution of plant disease-resistance genes by retroduplication.</title>
        <authorList>
            <person name="Kim S."/>
            <person name="Park J."/>
            <person name="Yeom S.I."/>
            <person name="Kim Y.M."/>
            <person name="Seo E."/>
            <person name="Kim K.T."/>
            <person name="Kim M.S."/>
            <person name="Lee J.M."/>
            <person name="Cheong K."/>
            <person name="Shin H.S."/>
            <person name="Kim S.B."/>
            <person name="Han K."/>
            <person name="Lee J."/>
            <person name="Park M."/>
            <person name="Lee H.A."/>
            <person name="Lee H.Y."/>
            <person name="Lee Y."/>
            <person name="Oh S."/>
            <person name="Lee J.H."/>
            <person name="Choi E."/>
            <person name="Choi E."/>
            <person name="Lee S.E."/>
            <person name="Jeon J."/>
            <person name="Kim H."/>
            <person name="Choi G."/>
            <person name="Song H."/>
            <person name="Lee J."/>
            <person name="Lee S.C."/>
            <person name="Kwon J.K."/>
            <person name="Lee H.Y."/>
            <person name="Koo N."/>
            <person name="Hong Y."/>
            <person name="Kim R.W."/>
            <person name="Kang W.H."/>
            <person name="Huh J.H."/>
            <person name="Kang B.C."/>
            <person name="Yang T.J."/>
            <person name="Lee Y.H."/>
            <person name="Bennetzen J.L."/>
            <person name="Choi D."/>
        </authorList>
    </citation>
    <scope>NUCLEOTIDE SEQUENCE [LARGE SCALE GENOMIC DNA]</scope>
    <source>
        <strain evidence="3">cv. CM334</strain>
    </source>
</reference>
<evidence type="ECO:0000313" key="2">
    <source>
        <dbReference type="EMBL" id="PHT83656.1"/>
    </source>
</evidence>
<accession>A0A2G2ZNU7</accession>
<organism evidence="2 3">
    <name type="scientific">Capsicum annuum</name>
    <name type="common">Capsicum pepper</name>
    <dbReference type="NCBI Taxonomy" id="4072"/>
    <lineage>
        <taxon>Eukaryota</taxon>
        <taxon>Viridiplantae</taxon>
        <taxon>Streptophyta</taxon>
        <taxon>Embryophyta</taxon>
        <taxon>Tracheophyta</taxon>
        <taxon>Spermatophyta</taxon>
        <taxon>Magnoliopsida</taxon>
        <taxon>eudicotyledons</taxon>
        <taxon>Gunneridae</taxon>
        <taxon>Pentapetalae</taxon>
        <taxon>asterids</taxon>
        <taxon>lamiids</taxon>
        <taxon>Solanales</taxon>
        <taxon>Solanaceae</taxon>
        <taxon>Solanoideae</taxon>
        <taxon>Capsiceae</taxon>
        <taxon>Capsicum</taxon>
    </lineage>
</organism>
<reference evidence="2 3" key="1">
    <citation type="journal article" date="2014" name="Nat. Genet.">
        <title>Genome sequence of the hot pepper provides insights into the evolution of pungency in Capsicum species.</title>
        <authorList>
            <person name="Kim S."/>
            <person name="Park M."/>
            <person name="Yeom S.I."/>
            <person name="Kim Y.M."/>
            <person name="Lee J.M."/>
            <person name="Lee H.A."/>
            <person name="Seo E."/>
            <person name="Choi J."/>
            <person name="Cheong K."/>
            <person name="Kim K.T."/>
            <person name="Jung K."/>
            <person name="Lee G.W."/>
            <person name="Oh S.K."/>
            <person name="Bae C."/>
            <person name="Kim S.B."/>
            <person name="Lee H.Y."/>
            <person name="Kim S.Y."/>
            <person name="Kim M.S."/>
            <person name="Kang B.C."/>
            <person name="Jo Y.D."/>
            <person name="Yang H.B."/>
            <person name="Jeong H.J."/>
            <person name="Kang W.H."/>
            <person name="Kwon J.K."/>
            <person name="Shin C."/>
            <person name="Lim J.Y."/>
            <person name="Park J.H."/>
            <person name="Huh J.H."/>
            <person name="Kim J.S."/>
            <person name="Kim B.D."/>
            <person name="Cohen O."/>
            <person name="Paran I."/>
            <person name="Suh M.C."/>
            <person name="Lee S.B."/>
            <person name="Kim Y.K."/>
            <person name="Shin Y."/>
            <person name="Noh S.J."/>
            <person name="Park J."/>
            <person name="Seo Y.S."/>
            <person name="Kwon S.Y."/>
            <person name="Kim H.A."/>
            <person name="Park J.M."/>
            <person name="Kim H.J."/>
            <person name="Choi S.B."/>
            <person name="Bosland P.W."/>
            <person name="Reeves G."/>
            <person name="Jo S.H."/>
            <person name="Lee B.W."/>
            <person name="Cho H.T."/>
            <person name="Choi H.S."/>
            <person name="Lee M.S."/>
            <person name="Yu Y."/>
            <person name="Do Choi Y."/>
            <person name="Park B.S."/>
            <person name="van Deynze A."/>
            <person name="Ashrafi H."/>
            <person name="Hill T."/>
            <person name="Kim W.T."/>
            <person name="Pai H.S."/>
            <person name="Ahn H.K."/>
            <person name="Yeam I."/>
            <person name="Giovannoni J.J."/>
            <person name="Rose J.K."/>
            <person name="Sorensen I."/>
            <person name="Lee S.J."/>
            <person name="Kim R.W."/>
            <person name="Choi I.Y."/>
            <person name="Choi B.S."/>
            <person name="Lim J.S."/>
            <person name="Lee Y.H."/>
            <person name="Choi D."/>
        </authorList>
    </citation>
    <scope>NUCLEOTIDE SEQUENCE [LARGE SCALE GENOMIC DNA]</scope>
    <source>
        <strain evidence="3">cv. CM334</strain>
    </source>
</reference>
<evidence type="ECO:0000313" key="3">
    <source>
        <dbReference type="Proteomes" id="UP000222542"/>
    </source>
</evidence>
<proteinExistence type="predicted"/>
<dbReference type="Proteomes" id="UP000222542">
    <property type="component" value="Unassembled WGS sequence"/>
</dbReference>
<gene>
    <name evidence="2" type="ORF">T459_12099</name>
</gene>
<dbReference type="EMBL" id="AYRZ02000004">
    <property type="protein sequence ID" value="PHT83656.1"/>
    <property type="molecule type" value="Genomic_DNA"/>
</dbReference>